<proteinExistence type="predicted"/>
<sequence>MFFSTSWNKILRILVSLKVDINNFYQKIQRYNVAKIHDFLTYLINNSTVRLKIIKDSKLVPEKLIQMLLE</sequence>
<name>W0GNX9_9MOLU</name>
<dbReference type="HOGENOM" id="CLU_2755847_0_0_14"/>
<evidence type="ECO:0000313" key="1">
    <source>
        <dbReference type="EMBL" id="AHI57729.1"/>
    </source>
</evidence>
<gene>
    <name evidence="1" type="ORF">P344_01905</name>
</gene>
<dbReference type="KEGG" id="smia:P344_01905"/>
<protein>
    <submittedName>
        <fullName evidence="1">Uncharacterized protein</fullName>
    </submittedName>
</protein>
<dbReference type="KEGG" id="smir:SMM_0317"/>
<evidence type="ECO:0000313" key="2">
    <source>
        <dbReference type="Proteomes" id="UP000019260"/>
    </source>
</evidence>
<dbReference type="EMBL" id="CP006720">
    <property type="protein sequence ID" value="AHI57729.1"/>
    <property type="molecule type" value="Genomic_DNA"/>
</dbReference>
<dbReference type="Proteomes" id="UP000019260">
    <property type="component" value="Chromosome"/>
</dbReference>
<dbReference type="PATRIC" id="fig|838561.3.peg.363"/>
<accession>W0GNX9</accession>
<organism evidence="1 2">
    <name type="scientific">Spiroplasma mirum ATCC 29335</name>
    <dbReference type="NCBI Taxonomy" id="838561"/>
    <lineage>
        <taxon>Bacteria</taxon>
        <taxon>Bacillati</taxon>
        <taxon>Mycoplasmatota</taxon>
        <taxon>Mollicutes</taxon>
        <taxon>Entomoplasmatales</taxon>
        <taxon>Spiroplasmataceae</taxon>
        <taxon>Spiroplasma</taxon>
    </lineage>
</organism>
<dbReference type="STRING" id="838561.P344_01905"/>
<dbReference type="AlphaFoldDB" id="W0GNX9"/>
<reference evidence="1 2" key="1">
    <citation type="submission" date="2013-09" db="EMBL/GenBank/DDBJ databases">
        <title>Complete genome sequence of Spiroplasma mirum suckling mouse cataract agent.</title>
        <authorList>
            <person name="Landry C.A."/>
            <person name="Bastian F.O."/>
            <person name="Thune R.L."/>
        </authorList>
    </citation>
    <scope>NUCLEOTIDE SEQUENCE [LARGE SCALE GENOMIC DNA]</scope>
    <source>
        <strain evidence="1 2">SMCA</strain>
    </source>
</reference>
<keyword evidence="2" id="KW-1185">Reference proteome</keyword>